<proteinExistence type="inferred from homology"/>
<dbReference type="CDD" id="cd00503">
    <property type="entry name" value="Frataxin"/>
    <property type="match status" value="1"/>
</dbReference>
<evidence type="ECO:0000256" key="6">
    <source>
        <dbReference type="ARBA" id="ARBA00022496"/>
    </source>
</evidence>
<dbReference type="GO" id="GO:0006879">
    <property type="term" value="P:intracellular iron ion homeostasis"/>
    <property type="evidence" value="ECO:0007669"/>
    <property type="project" value="UniProtKB-KW"/>
</dbReference>
<evidence type="ECO:0000256" key="4">
    <source>
        <dbReference type="ARBA" id="ARBA00022434"/>
    </source>
</evidence>
<comment type="caution">
    <text evidence="14">The sequence shown here is derived from an EMBL/GenBank/DDBJ whole genome shotgun (WGS) entry which is preliminary data.</text>
</comment>
<keyword evidence="9" id="KW-0408">Iron</keyword>
<evidence type="ECO:0000256" key="12">
    <source>
        <dbReference type="ARBA" id="ARBA00023133"/>
    </source>
</evidence>
<dbReference type="GO" id="GO:0006783">
    <property type="term" value="P:heme biosynthetic process"/>
    <property type="evidence" value="ECO:0007669"/>
    <property type="project" value="UniProtKB-KW"/>
</dbReference>
<reference evidence="14" key="3">
    <citation type="submission" date="2023-05" db="EMBL/GenBank/DDBJ databases">
        <authorList>
            <person name="Smith C.H."/>
        </authorList>
    </citation>
    <scope>NUCLEOTIDE SEQUENCE</scope>
    <source>
        <strain evidence="14">CHS0354</strain>
        <tissue evidence="14">Mantle</tissue>
    </source>
</reference>
<dbReference type="EMBL" id="JAEAOA010000372">
    <property type="protein sequence ID" value="KAK3584606.1"/>
    <property type="molecule type" value="Genomic_DNA"/>
</dbReference>
<evidence type="ECO:0000256" key="3">
    <source>
        <dbReference type="ARBA" id="ARBA00013107"/>
    </source>
</evidence>
<dbReference type="PANTHER" id="PTHR16821">
    <property type="entry name" value="FRATAXIN"/>
    <property type="match status" value="1"/>
</dbReference>
<dbReference type="InterPro" id="IPR002908">
    <property type="entry name" value="Frataxin/CyaY"/>
</dbReference>
<evidence type="ECO:0000256" key="5">
    <source>
        <dbReference type="ARBA" id="ARBA00022448"/>
    </source>
</evidence>
<evidence type="ECO:0000313" key="14">
    <source>
        <dbReference type="EMBL" id="KAK3584606.1"/>
    </source>
</evidence>
<dbReference type="PANTHER" id="PTHR16821:SF2">
    <property type="entry name" value="FRATAXIN, MITOCHONDRIAL"/>
    <property type="match status" value="1"/>
</dbReference>
<dbReference type="PRINTS" id="PR00904">
    <property type="entry name" value="FRATAXIN"/>
</dbReference>
<evidence type="ECO:0000256" key="13">
    <source>
        <dbReference type="ARBA" id="ARBA00047990"/>
    </source>
</evidence>
<evidence type="ECO:0000256" key="7">
    <source>
        <dbReference type="ARBA" id="ARBA00022946"/>
    </source>
</evidence>
<dbReference type="AlphaFoldDB" id="A0AAE0S3F7"/>
<keyword evidence="15" id="KW-1185">Reference proteome</keyword>
<dbReference type="FunFam" id="3.30.920.10:FF:000002">
    <property type="entry name" value="Frataxin, mitochondrial"/>
    <property type="match status" value="1"/>
</dbReference>
<organism evidence="14 15">
    <name type="scientific">Potamilus streckersoni</name>
    <dbReference type="NCBI Taxonomy" id="2493646"/>
    <lineage>
        <taxon>Eukaryota</taxon>
        <taxon>Metazoa</taxon>
        <taxon>Spiralia</taxon>
        <taxon>Lophotrochozoa</taxon>
        <taxon>Mollusca</taxon>
        <taxon>Bivalvia</taxon>
        <taxon>Autobranchia</taxon>
        <taxon>Heteroconchia</taxon>
        <taxon>Palaeoheterodonta</taxon>
        <taxon>Unionida</taxon>
        <taxon>Unionoidea</taxon>
        <taxon>Unionidae</taxon>
        <taxon>Ambleminae</taxon>
        <taxon>Lampsilini</taxon>
        <taxon>Potamilus</taxon>
    </lineage>
</organism>
<dbReference type="Proteomes" id="UP001195483">
    <property type="component" value="Unassembled WGS sequence"/>
</dbReference>
<reference evidence="14" key="2">
    <citation type="journal article" date="2021" name="Genome Biol. Evol.">
        <title>Developing a high-quality reference genome for a parasitic bivalve with doubly uniparental inheritance (Bivalvia: Unionida).</title>
        <authorList>
            <person name="Smith C.H."/>
        </authorList>
    </citation>
    <scope>NUCLEOTIDE SEQUENCE</scope>
    <source>
        <strain evidence="14">CHS0354</strain>
        <tissue evidence="14">Mantle</tissue>
    </source>
</reference>
<comment type="subcellular location">
    <subcellularLocation>
        <location evidence="1">Mitochondrion</location>
    </subcellularLocation>
</comment>
<keyword evidence="8" id="KW-0560">Oxidoreductase</keyword>
<comment type="catalytic activity">
    <reaction evidence="13">
        <text>4 Fe(2+) + O2 + 4 H(+) = 4 Fe(3+) + 2 H2O</text>
        <dbReference type="Rhea" id="RHEA:11148"/>
        <dbReference type="ChEBI" id="CHEBI:15377"/>
        <dbReference type="ChEBI" id="CHEBI:15378"/>
        <dbReference type="ChEBI" id="CHEBI:15379"/>
        <dbReference type="ChEBI" id="CHEBI:29033"/>
        <dbReference type="ChEBI" id="CHEBI:29034"/>
        <dbReference type="EC" id="1.16.3.1"/>
    </reaction>
</comment>
<keyword evidence="12" id="KW-0350">Heme biosynthesis</keyword>
<keyword evidence="6" id="KW-0410">Iron transport</keyword>
<dbReference type="PROSITE" id="PS50810">
    <property type="entry name" value="FRATAXIN_2"/>
    <property type="match status" value="1"/>
</dbReference>
<dbReference type="NCBIfam" id="TIGR03422">
    <property type="entry name" value="mito_frataxin"/>
    <property type="match status" value="1"/>
</dbReference>
<reference evidence="14" key="1">
    <citation type="journal article" date="2021" name="Genome Biol. Evol.">
        <title>A High-Quality Reference Genome for a Parasitic Bivalve with Doubly Uniparental Inheritance (Bivalvia: Unionida).</title>
        <authorList>
            <person name="Smith C.H."/>
        </authorList>
    </citation>
    <scope>NUCLEOTIDE SEQUENCE</scope>
    <source>
        <strain evidence="14">CHS0354</strain>
    </source>
</reference>
<gene>
    <name evidence="14" type="ORF">CHS0354_005201</name>
</gene>
<evidence type="ECO:0000256" key="8">
    <source>
        <dbReference type="ARBA" id="ARBA00023002"/>
    </source>
</evidence>
<dbReference type="InterPro" id="IPR017789">
    <property type="entry name" value="Frataxin"/>
</dbReference>
<dbReference type="GO" id="GO:0004322">
    <property type="term" value="F:ferroxidase activity"/>
    <property type="evidence" value="ECO:0007669"/>
    <property type="project" value="UniProtKB-EC"/>
</dbReference>
<dbReference type="GO" id="GO:0008199">
    <property type="term" value="F:ferric iron binding"/>
    <property type="evidence" value="ECO:0007669"/>
    <property type="project" value="InterPro"/>
</dbReference>
<evidence type="ECO:0000256" key="10">
    <source>
        <dbReference type="ARBA" id="ARBA00023065"/>
    </source>
</evidence>
<dbReference type="InterPro" id="IPR020895">
    <property type="entry name" value="Frataxin_CS"/>
</dbReference>
<dbReference type="GO" id="GO:0016226">
    <property type="term" value="P:iron-sulfur cluster assembly"/>
    <property type="evidence" value="ECO:0007669"/>
    <property type="project" value="InterPro"/>
</dbReference>
<dbReference type="Pfam" id="PF01491">
    <property type="entry name" value="Frataxin_Cyay"/>
    <property type="match status" value="1"/>
</dbReference>
<evidence type="ECO:0000256" key="2">
    <source>
        <dbReference type="ARBA" id="ARBA00008183"/>
    </source>
</evidence>
<dbReference type="GO" id="GO:0005739">
    <property type="term" value="C:mitochondrion"/>
    <property type="evidence" value="ECO:0007669"/>
    <property type="project" value="UniProtKB-SubCell"/>
</dbReference>
<dbReference type="Gene3D" id="3.30.920.10">
    <property type="entry name" value="Frataxin/CyaY"/>
    <property type="match status" value="1"/>
</dbReference>
<evidence type="ECO:0000256" key="1">
    <source>
        <dbReference type="ARBA" id="ARBA00004173"/>
    </source>
</evidence>
<keyword evidence="4" id="KW-0409">Iron storage</keyword>
<dbReference type="NCBIfam" id="TIGR03421">
    <property type="entry name" value="FeS_CyaY"/>
    <property type="match status" value="1"/>
</dbReference>
<sequence length="195" mass="22574">MFNIVRRFCSNRFYSRNFSRTGQYRIKTERNVSRVSKLSTCLECCQERVPCISTLQHSSYRFYSSVSQNSTQLSENQFEELVEDTLDSLAVLFEDLPERFKCPPEYDISFGNGVLTVKISETWGTYVINKQTPNKQIWLSSPLSGPKRYDFIKDKWIYKHDGKVLHDLLQDEISRALGQPVDFSKCSYSGDGSNS</sequence>
<evidence type="ECO:0000313" key="15">
    <source>
        <dbReference type="Proteomes" id="UP001195483"/>
    </source>
</evidence>
<evidence type="ECO:0000256" key="9">
    <source>
        <dbReference type="ARBA" id="ARBA00023004"/>
    </source>
</evidence>
<dbReference type="SMART" id="SM01219">
    <property type="entry name" value="Frataxin_Cyay"/>
    <property type="match status" value="1"/>
</dbReference>
<name>A0AAE0S3F7_9BIVA</name>
<keyword evidence="10" id="KW-0406">Ion transport</keyword>
<dbReference type="SUPFAM" id="SSF55387">
    <property type="entry name" value="Frataxin/Nqo15-like"/>
    <property type="match status" value="1"/>
</dbReference>
<keyword evidence="7" id="KW-0809">Transit peptide</keyword>
<dbReference type="GO" id="GO:0006826">
    <property type="term" value="P:iron ion transport"/>
    <property type="evidence" value="ECO:0007669"/>
    <property type="project" value="UniProtKB-KW"/>
</dbReference>
<dbReference type="GO" id="GO:0034986">
    <property type="term" value="F:iron chaperone activity"/>
    <property type="evidence" value="ECO:0007669"/>
    <property type="project" value="TreeGrafter"/>
</dbReference>
<accession>A0AAE0S3F7</accession>
<protein>
    <recommendedName>
        <fullName evidence="3">ferroxidase</fullName>
        <ecNumber evidence="3">1.16.3.1</ecNumber>
    </recommendedName>
</protein>
<dbReference type="GO" id="GO:0051537">
    <property type="term" value="F:2 iron, 2 sulfur cluster binding"/>
    <property type="evidence" value="ECO:0007669"/>
    <property type="project" value="TreeGrafter"/>
</dbReference>
<keyword evidence="11" id="KW-0496">Mitochondrion</keyword>
<evidence type="ECO:0000256" key="11">
    <source>
        <dbReference type="ARBA" id="ARBA00023128"/>
    </source>
</evidence>
<comment type="similarity">
    <text evidence="2">Belongs to the frataxin family.</text>
</comment>
<keyword evidence="5" id="KW-0813">Transport</keyword>
<dbReference type="EC" id="1.16.3.1" evidence="3"/>
<dbReference type="PROSITE" id="PS01344">
    <property type="entry name" value="FRATAXIN_1"/>
    <property type="match status" value="1"/>
</dbReference>
<dbReference type="GO" id="GO:0008198">
    <property type="term" value="F:ferrous iron binding"/>
    <property type="evidence" value="ECO:0007669"/>
    <property type="project" value="TreeGrafter"/>
</dbReference>
<dbReference type="InterPro" id="IPR036524">
    <property type="entry name" value="Frataxin/CyaY_sf"/>
</dbReference>